<dbReference type="Proteomes" id="UP000003953">
    <property type="component" value="Unassembled WGS sequence"/>
</dbReference>
<dbReference type="InterPro" id="IPR036286">
    <property type="entry name" value="LexA/Signal_pep-like_sf"/>
</dbReference>
<dbReference type="Pfam" id="PF10502">
    <property type="entry name" value="Peptidase_S26"/>
    <property type="match status" value="1"/>
</dbReference>
<proteinExistence type="predicted"/>
<feature type="domain" description="Peptidase S26" evidence="1">
    <location>
        <begin position="2"/>
        <end position="149"/>
    </location>
</feature>
<dbReference type="InterPro" id="IPR019533">
    <property type="entry name" value="Peptidase_S26"/>
</dbReference>
<accession>C5F066</accession>
<dbReference type="GO" id="GO:0006465">
    <property type="term" value="P:signal peptide processing"/>
    <property type="evidence" value="ECO:0007669"/>
    <property type="project" value="InterPro"/>
</dbReference>
<dbReference type="HOGENOM" id="CLU_104604_1_0_7"/>
<keyword evidence="3" id="KW-1185">Reference proteome</keyword>
<dbReference type="EMBL" id="DS990443">
    <property type="protein sequence ID" value="EEQ63660.1"/>
    <property type="molecule type" value="Genomic_DNA"/>
</dbReference>
<name>C5F066_9HELI</name>
<dbReference type="AlphaFoldDB" id="C5F066"/>
<sequence length="151" mass="17283">MVVFVIVSAAISFITQRYTFGVFITNSIFTKTYVLLDKEHSLENLRDKIIAFDFPVDTKYYKKGTPFAKYVKCESGDFLESVGNRFFCNKKLVGVALPTDSKGIPTEHFSFKGVIPKDTFFVMGENLFSFDSRYWGFVTKENIKGVAIWSF</sequence>
<organism evidence="2 3">
    <name type="scientific">Helicobacter pullorum MIT 98-5489</name>
    <dbReference type="NCBI Taxonomy" id="537972"/>
    <lineage>
        <taxon>Bacteria</taxon>
        <taxon>Pseudomonadati</taxon>
        <taxon>Campylobacterota</taxon>
        <taxon>Epsilonproteobacteria</taxon>
        <taxon>Campylobacterales</taxon>
        <taxon>Helicobacteraceae</taxon>
        <taxon>Helicobacter</taxon>
    </lineage>
</organism>
<evidence type="ECO:0000313" key="3">
    <source>
        <dbReference type="Proteomes" id="UP000003953"/>
    </source>
</evidence>
<dbReference type="GO" id="GO:0004252">
    <property type="term" value="F:serine-type endopeptidase activity"/>
    <property type="evidence" value="ECO:0007669"/>
    <property type="project" value="InterPro"/>
</dbReference>
<reference evidence="3" key="1">
    <citation type="journal article" date="2014" name="Genome Announc.">
        <title>Draft genome sequences of six enterohepatic helicobacter species isolated from humans and one from rhesus macaques.</title>
        <authorList>
            <person name="Shen Z."/>
            <person name="Sheh A."/>
            <person name="Young S.K."/>
            <person name="Abouelliel A."/>
            <person name="Ward D.V."/>
            <person name="Earl A.M."/>
            <person name="Fox J.G."/>
        </authorList>
    </citation>
    <scope>NUCLEOTIDE SEQUENCE [LARGE SCALE GENOMIC DNA]</scope>
    <source>
        <strain evidence="3">MIT 98-5489</strain>
    </source>
</reference>
<evidence type="ECO:0000259" key="1">
    <source>
        <dbReference type="Pfam" id="PF10502"/>
    </source>
</evidence>
<dbReference type="SUPFAM" id="SSF51306">
    <property type="entry name" value="LexA/Signal peptidase"/>
    <property type="match status" value="1"/>
</dbReference>
<protein>
    <recommendedName>
        <fullName evidence="1">Peptidase S26 domain-containing protein</fullName>
    </recommendedName>
</protein>
<gene>
    <name evidence="2" type="ORF">HPMG_01117</name>
</gene>
<dbReference type="CDD" id="cd06530">
    <property type="entry name" value="S26_SPase_I"/>
    <property type="match status" value="1"/>
</dbReference>
<dbReference type="Gene3D" id="2.10.109.10">
    <property type="entry name" value="Umud Fragment, subunit A"/>
    <property type="match status" value="1"/>
</dbReference>
<dbReference type="eggNOG" id="COG0681">
    <property type="taxonomic scope" value="Bacteria"/>
</dbReference>
<evidence type="ECO:0000313" key="2">
    <source>
        <dbReference type="EMBL" id="EEQ63660.1"/>
    </source>
</evidence>